<evidence type="ECO:0000313" key="2">
    <source>
        <dbReference type="Proteomes" id="UP000007266"/>
    </source>
</evidence>
<reference evidence="1 2" key="1">
    <citation type="journal article" date="2008" name="Nature">
        <title>The genome of the model beetle and pest Tribolium castaneum.</title>
        <authorList>
            <consortium name="Tribolium Genome Sequencing Consortium"/>
            <person name="Richards S."/>
            <person name="Gibbs R.A."/>
            <person name="Weinstock G.M."/>
            <person name="Brown S.J."/>
            <person name="Denell R."/>
            <person name="Beeman R.W."/>
            <person name="Gibbs R."/>
            <person name="Beeman R.W."/>
            <person name="Brown S.J."/>
            <person name="Bucher G."/>
            <person name="Friedrich M."/>
            <person name="Grimmelikhuijzen C.J."/>
            <person name="Klingler M."/>
            <person name="Lorenzen M."/>
            <person name="Richards S."/>
            <person name="Roth S."/>
            <person name="Schroder R."/>
            <person name="Tautz D."/>
            <person name="Zdobnov E.M."/>
            <person name="Muzny D."/>
            <person name="Gibbs R.A."/>
            <person name="Weinstock G.M."/>
            <person name="Attaway T."/>
            <person name="Bell S."/>
            <person name="Buhay C.J."/>
            <person name="Chandrabose M.N."/>
            <person name="Chavez D."/>
            <person name="Clerk-Blankenburg K.P."/>
            <person name="Cree A."/>
            <person name="Dao M."/>
            <person name="Davis C."/>
            <person name="Chacko J."/>
            <person name="Dinh H."/>
            <person name="Dugan-Rocha S."/>
            <person name="Fowler G."/>
            <person name="Garner T.T."/>
            <person name="Garnes J."/>
            <person name="Gnirke A."/>
            <person name="Hawes A."/>
            <person name="Hernandez J."/>
            <person name="Hines S."/>
            <person name="Holder M."/>
            <person name="Hume J."/>
            <person name="Jhangiani S.N."/>
            <person name="Joshi V."/>
            <person name="Khan Z.M."/>
            <person name="Jackson L."/>
            <person name="Kovar C."/>
            <person name="Kowis A."/>
            <person name="Lee S."/>
            <person name="Lewis L.R."/>
            <person name="Margolis J."/>
            <person name="Morgan M."/>
            <person name="Nazareth L.V."/>
            <person name="Nguyen N."/>
            <person name="Okwuonu G."/>
            <person name="Parker D."/>
            <person name="Richards S."/>
            <person name="Ruiz S.J."/>
            <person name="Santibanez J."/>
            <person name="Savard J."/>
            <person name="Scherer S.E."/>
            <person name="Schneider B."/>
            <person name="Sodergren E."/>
            <person name="Tautz D."/>
            <person name="Vattahil S."/>
            <person name="Villasana D."/>
            <person name="White C.S."/>
            <person name="Wright R."/>
            <person name="Park Y."/>
            <person name="Beeman R.W."/>
            <person name="Lord J."/>
            <person name="Oppert B."/>
            <person name="Lorenzen M."/>
            <person name="Brown S."/>
            <person name="Wang L."/>
            <person name="Savard J."/>
            <person name="Tautz D."/>
            <person name="Richards S."/>
            <person name="Weinstock G."/>
            <person name="Gibbs R.A."/>
            <person name="Liu Y."/>
            <person name="Worley K."/>
            <person name="Weinstock G."/>
            <person name="Elsik C.G."/>
            <person name="Reese J.T."/>
            <person name="Elhaik E."/>
            <person name="Landan G."/>
            <person name="Graur D."/>
            <person name="Arensburger P."/>
            <person name="Atkinson P."/>
            <person name="Beeman R.W."/>
            <person name="Beidler J."/>
            <person name="Brown S.J."/>
            <person name="Demuth J.P."/>
            <person name="Drury D.W."/>
            <person name="Du Y.Z."/>
            <person name="Fujiwara H."/>
            <person name="Lorenzen M."/>
            <person name="Maselli V."/>
            <person name="Osanai M."/>
            <person name="Park Y."/>
            <person name="Robertson H.M."/>
            <person name="Tu Z."/>
            <person name="Wang J.J."/>
            <person name="Wang S."/>
            <person name="Richards S."/>
            <person name="Song H."/>
            <person name="Zhang L."/>
            <person name="Sodergren E."/>
            <person name="Werner D."/>
            <person name="Stanke M."/>
            <person name="Morgenstern B."/>
            <person name="Solovyev V."/>
            <person name="Kosarev P."/>
            <person name="Brown G."/>
            <person name="Chen H.C."/>
            <person name="Ermolaeva O."/>
            <person name="Hlavina W."/>
            <person name="Kapustin Y."/>
            <person name="Kiryutin B."/>
            <person name="Kitts P."/>
            <person name="Maglott D."/>
            <person name="Pruitt K."/>
            <person name="Sapojnikov V."/>
            <person name="Souvorov A."/>
            <person name="Mackey A.J."/>
            <person name="Waterhouse R.M."/>
            <person name="Wyder S."/>
            <person name="Zdobnov E.M."/>
            <person name="Zdobnov E.M."/>
            <person name="Wyder S."/>
            <person name="Kriventseva E.V."/>
            <person name="Kadowaki T."/>
            <person name="Bork P."/>
            <person name="Aranda M."/>
            <person name="Bao R."/>
            <person name="Beermann A."/>
            <person name="Berns N."/>
            <person name="Bolognesi R."/>
            <person name="Bonneton F."/>
            <person name="Bopp D."/>
            <person name="Brown S.J."/>
            <person name="Bucher G."/>
            <person name="Butts T."/>
            <person name="Chaumot A."/>
            <person name="Denell R.E."/>
            <person name="Ferrier D.E."/>
            <person name="Friedrich M."/>
            <person name="Gordon C.M."/>
            <person name="Jindra M."/>
            <person name="Klingler M."/>
            <person name="Lan Q."/>
            <person name="Lattorff H.M."/>
            <person name="Laudet V."/>
            <person name="von Levetsow C."/>
            <person name="Liu Z."/>
            <person name="Lutz R."/>
            <person name="Lynch J.A."/>
            <person name="da Fonseca R.N."/>
            <person name="Posnien N."/>
            <person name="Reuter R."/>
            <person name="Roth S."/>
            <person name="Savard J."/>
            <person name="Schinko J.B."/>
            <person name="Schmitt C."/>
            <person name="Schoppmeier M."/>
            <person name="Schroder R."/>
            <person name="Shippy T.D."/>
            <person name="Simonnet F."/>
            <person name="Marques-Souza H."/>
            <person name="Tautz D."/>
            <person name="Tomoyasu Y."/>
            <person name="Trauner J."/>
            <person name="Van der Zee M."/>
            <person name="Vervoort M."/>
            <person name="Wittkopp N."/>
            <person name="Wimmer E.A."/>
            <person name="Yang X."/>
            <person name="Jones A.K."/>
            <person name="Sattelle D.B."/>
            <person name="Ebert P.R."/>
            <person name="Nelson D."/>
            <person name="Scott J.G."/>
            <person name="Beeman R.W."/>
            <person name="Muthukrishnan S."/>
            <person name="Kramer K.J."/>
            <person name="Arakane Y."/>
            <person name="Beeman R.W."/>
            <person name="Zhu Q."/>
            <person name="Hogenkamp D."/>
            <person name="Dixit R."/>
            <person name="Oppert B."/>
            <person name="Jiang H."/>
            <person name="Zou Z."/>
            <person name="Marshall J."/>
            <person name="Elpidina E."/>
            <person name="Vinokurov K."/>
            <person name="Oppert C."/>
            <person name="Zou Z."/>
            <person name="Evans J."/>
            <person name="Lu Z."/>
            <person name="Zhao P."/>
            <person name="Sumathipala N."/>
            <person name="Altincicek B."/>
            <person name="Vilcinskas A."/>
            <person name="Williams M."/>
            <person name="Hultmark D."/>
            <person name="Hetru C."/>
            <person name="Jiang H."/>
            <person name="Grimmelikhuijzen C.J."/>
            <person name="Hauser F."/>
            <person name="Cazzamali G."/>
            <person name="Williamson M."/>
            <person name="Park Y."/>
            <person name="Li B."/>
            <person name="Tanaka Y."/>
            <person name="Predel R."/>
            <person name="Neupert S."/>
            <person name="Schachtner J."/>
            <person name="Verleyen P."/>
            <person name="Raible F."/>
            <person name="Bork P."/>
            <person name="Friedrich M."/>
            <person name="Walden K.K."/>
            <person name="Robertson H.M."/>
            <person name="Angeli S."/>
            <person name="Foret S."/>
            <person name="Bucher G."/>
            <person name="Schuetz S."/>
            <person name="Maleszka R."/>
            <person name="Wimmer E.A."/>
            <person name="Beeman R.W."/>
            <person name="Lorenzen M."/>
            <person name="Tomoyasu Y."/>
            <person name="Miller S.C."/>
            <person name="Grossmann D."/>
            <person name="Bucher G."/>
        </authorList>
    </citation>
    <scope>NUCLEOTIDE SEQUENCE [LARGE SCALE GENOMIC DNA]</scope>
    <source>
        <strain evidence="1 2">Georgia GA2</strain>
    </source>
</reference>
<dbReference type="Proteomes" id="UP000007266">
    <property type="component" value="Linkage group 3"/>
</dbReference>
<protein>
    <submittedName>
        <fullName evidence="1">Uncharacterized protein</fullName>
    </submittedName>
</protein>
<keyword evidence="2" id="KW-1185">Reference proteome</keyword>
<proteinExistence type="predicted"/>
<organism evidence="1 2">
    <name type="scientific">Tribolium castaneum</name>
    <name type="common">Red flour beetle</name>
    <dbReference type="NCBI Taxonomy" id="7070"/>
    <lineage>
        <taxon>Eukaryota</taxon>
        <taxon>Metazoa</taxon>
        <taxon>Ecdysozoa</taxon>
        <taxon>Arthropoda</taxon>
        <taxon>Hexapoda</taxon>
        <taxon>Insecta</taxon>
        <taxon>Pterygota</taxon>
        <taxon>Neoptera</taxon>
        <taxon>Endopterygota</taxon>
        <taxon>Coleoptera</taxon>
        <taxon>Polyphaga</taxon>
        <taxon>Cucujiformia</taxon>
        <taxon>Tenebrionidae</taxon>
        <taxon>Tenebrionidae incertae sedis</taxon>
        <taxon>Tribolium</taxon>
    </lineage>
</organism>
<dbReference type="AlphaFoldDB" id="D6WIL4"/>
<dbReference type="InParanoid" id="D6WIL4"/>
<dbReference type="EMBL" id="KQ971321">
    <property type="protein sequence ID" value="EFA00749.1"/>
    <property type="molecule type" value="Genomic_DNA"/>
</dbReference>
<accession>D6WIL4</accession>
<sequence>MRSVLKVFIQQCDDSRVINATKTRETRTRIDDPADLGEISVPDCNTRSWSLKPSLDLTDLILNLPQRRHKNPRSGDNFNRDQLSVQIISTAINHDIYDVFVACLTKLVSRHVDHPWPLLKKPTRQTPRRHVYK</sequence>
<name>D6WIL4_TRICA</name>
<reference evidence="1 2" key="2">
    <citation type="journal article" date="2010" name="Nucleic Acids Res.">
        <title>BeetleBase in 2010: revisions to provide comprehensive genomic information for Tribolium castaneum.</title>
        <authorList>
            <person name="Kim H.S."/>
            <person name="Murphy T."/>
            <person name="Xia J."/>
            <person name="Caragea D."/>
            <person name="Park Y."/>
            <person name="Beeman R.W."/>
            <person name="Lorenzen M.D."/>
            <person name="Butcher S."/>
            <person name="Manak J.R."/>
            <person name="Brown S.J."/>
        </authorList>
    </citation>
    <scope>GENOME REANNOTATION</scope>
    <source>
        <strain evidence="1 2">Georgia GA2</strain>
    </source>
</reference>
<dbReference type="HOGENOM" id="CLU_1909346_0_0_1"/>
<evidence type="ECO:0000313" key="1">
    <source>
        <dbReference type="EMBL" id="EFA00749.1"/>
    </source>
</evidence>
<gene>
    <name evidence="1" type="primary">GLEAN_03631</name>
    <name evidence="1" type="ORF">TcasGA2_TC003631</name>
</gene>